<gene>
    <name evidence="3" type="ORF">PsYK624_031430</name>
</gene>
<keyword evidence="2" id="KW-1133">Transmembrane helix</keyword>
<dbReference type="PANTHER" id="PTHR28523:SF1">
    <property type="entry name" value="CYTOCHROME C OXIDASE ASSEMBLY FACTOR 1"/>
    <property type="match status" value="1"/>
</dbReference>
<proteinExistence type="predicted"/>
<name>A0A9P3G3P2_9APHY</name>
<dbReference type="Proteomes" id="UP000703269">
    <property type="component" value="Unassembled WGS sequence"/>
</dbReference>
<keyword evidence="2" id="KW-0812">Transmembrane</keyword>
<protein>
    <submittedName>
        <fullName evidence="3">Cytochrome c oxidase assembly factor 1 family protein</fullName>
    </submittedName>
</protein>
<evidence type="ECO:0000313" key="3">
    <source>
        <dbReference type="EMBL" id="GJE87060.1"/>
    </source>
</evidence>
<dbReference type="InterPro" id="IPR014807">
    <property type="entry name" value="Coa1"/>
</dbReference>
<dbReference type="GO" id="GO:0033617">
    <property type="term" value="P:mitochondrial respiratory chain complex IV assembly"/>
    <property type="evidence" value="ECO:0007669"/>
    <property type="project" value="InterPro"/>
</dbReference>
<dbReference type="PANTHER" id="PTHR28523">
    <property type="entry name" value="CYTOCHROME C OXIDASE ASSEMBLY FACTOR 1"/>
    <property type="match status" value="1"/>
</dbReference>
<dbReference type="Pfam" id="PF08695">
    <property type="entry name" value="Coa1"/>
    <property type="match status" value="1"/>
</dbReference>
<keyword evidence="2" id="KW-0472">Membrane</keyword>
<dbReference type="OrthoDB" id="2100652at2759"/>
<keyword evidence="4" id="KW-1185">Reference proteome</keyword>
<evidence type="ECO:0000256" key="1">
    <source>
        <dbReference type="SAM" id="MobiDB-lite"/>
    </source>
</evidence>
<dbReference type="AlphaFoldDB" id="A0A9P3G3P2"/>
<feature type="transmembrane region" description="Helical" evidence="2">
    <location>
        <begin position="70"/>
        <end position="91"/>
    </location>
</feature>
<evidence type="ECO:0000256" key="2">
    <source>
        <dbReference type="SAM" id="Phobius"/>
    </source>
</evidence>
<dbReference type="GO" id="GO:0005743">
    <property type="term" value="C:mitochondrial inner membrane"/>
    <property type="evidence" value="ECO:0007669"/>
    <property type="project" value="TreeGrafter"/>
</dbReference>
<reference evidence="3 4" key="1">
    <citation type="submission" date="2021-08" db="EMBL/GenBank/DDBJ databases">
        <title>Draft Genome Sequence of Phanerochaete sordida strain YK-624.</title>
        <authorList>
            <person name="Mori T."/>
            <person name="Dohra H."/>
            <person name="Suzuki T."/>
            <person name="Kawagishi H."/>
            <person name="Hirai H."/>
        </authorList>
    </citation>
    <scope>NUCLEOTIDE SEQUENCE [LARGE SCALE GENOMIC DNA]</scope>
    <source>
        <strain evidence="3 4">YK-624</strain>
    </source>
</reference>
<evidence type="ECO:0000313" key="4">
    <source>
        <dbReference type="Proteomes" id="UP000703269"/>
    </source>
</evidence>
<organism evidence="3 4">
    <name type="scientific">Phanerochaete sordida</name>
    <dbReference type="NCBI Taxonomy" id="48140"/>
    <lineage>
        <taxon>Eukaryota</taxon>
        <taxon>Fungi</taxon>
        <taxon>Dikarya</taxon>
        <taxon>Basidiomycota</taxon>
        <taxon>Agaricomycotina</taxon>
        <taxon>Agaricomycetes</taxon>
        <taxon>Polyporales</taxon>
        <taxon>Phanerochaetaceae</taxon>
        <taxon>Phanerochaete</taxon>
    </lineage>
</organism>
<feature type="compositionally biased region" description="Low complexity" evidence="1">
    <location>
        <begin position="7"/>
        <end position="21"/>
    </location>
</feature>
<dbReference type="InterPro" id="IPR042432">
    <property type="entry name" value="Coa1_fungi"/>
</dbReference>
<comment type="caution">
    <text evidence="3">The sequence shown here is derived from an EMBL/GenBank/DDBJ whole genome shotgun (WGS) entry which is preliminary data.</text>
</comment>
<feature type="region of interest" description="Disordered" evidence="1">
    <location>
        <begin position="1"/>
        <end position="21"/>
    </location>
</feature>
<accession>A0A9P3G3P2</accession>
<sequence>MAARTIAQSARQRLRASGSARAAARAYTSTTAARQPVPPLPEVETFSEASRPREYYARPQRELPPLQRKWPGILVASILGVSAWGAFYLYAANQERLSSSVVKQIMNTVGDSEELRQELGEAIRFEPVWWLNGDPYIKGGVHMLQGNVDLSFRVKGHKGAGTLYFTSIRKTKGEAFTILRFRVICDNGKIIEVPVGSVKS</sequence>
<dbReference type="EMBL" id="BPQB01000005">
    <property type="protein sequence ID" value="GJE87060.1"/>
    <property type="molecule type" value="Genomic_DNA"/>
</dbReference>